<reference evidence="2 3" key="1">
    <citation type="journal article" name="Sci. Rep.">
        <title>Telomere-to-telomere assembled and centromere annotated genomes of the two main subspecies of the button mushroom Agaricus bisporus reveal especially polymorphic chromosome ends.</title>
        <authorList>
            <person name="Sonnenberg A.S.M."/>
            <person name="Sedaghat-Telgerd N."/>
            <person name="Lavrijssen B."/>
            <person name="Ohm R.A."/>
            <person name="Hendrickx P.M."/>
            <person name="Scholtmeijer K."/>
            <person name="Baars J.J.P."/>
            <person name="van Peer A."/>
        </authorList>
    </citation>
    <scope>NUCLEOTIDE SEQUENCE [LARGE SCALE GENOMIC DNA]</scope>
    <source>
        <strain evidence="2 3">H119_p4</strain>
    </source>
</reference>
<protein>
    <recommendedName>
        <fullName evidence="4">DUF5745 domain-containing protein</fullName>
    </recommendedName>
</protein>
<gene>
    <name evidence="2" type="ORF">Agabi119p4_4053</name>
</gene>
<organism evidence="2 3">
    <name type="scientific">Agaricus bisporus var. burnettii</name>
    <dbReference type="NCBI Taxonomy" id="192524"/>
    <lineage>
        <taxon>Eukaryota</taxon>
        <taxon>Fungi</taxon>
        <taxon>Dikarya</taxon>
        <taxon>Basidiomycota</taxon>
        <taxon>Agaricomycotina</taxon>
        <taxon>Agaricomycetes</taxon>
        <taxon>Agaricomycetidae</taxon>
        <taxon>Agaricales</taxon>
        <taxon>Agaricineae</taxon>
        <taxon>Agaricaceae</taxon>
        <taxon>Agaricus</taxon>
    </lineage>
</organism>
<feature type="region of interest" description="Disordered" evidence="1">
    <location>
        <begin position="226"/>
        <end position="270"/>
    </location>
</feature>
<dbReference type="Proteomes" id="UP000629468">
    <property type="component" value="Unassembled WGS sequence"/>
</dbReference>
<sequence length="298" mass="33154">METLLTEQLNELLSSLNLPFALQSPAELTPSLLLAVLEAILDVRIPIDVHDPATRHIQTIKVFLGVLETDIIRSDVGLSQIDPRLLAAGEWDEIVFVAEVLCWIGKELGLIHDKSKDPEDDDRLRSVTPSPSSTITFLPPFSPISPLFTPTLLLSTADDDTLQTNISSPLATSSPYRHTTPPPHHHHKTHSHIPPDDSSFTRQSPPIRRTGHISLVDHDSELSSYLTHSLSLSSPSPPQTPTKSSTTTTTTPSEIPSWQTLLTTSPDHDPRRTYQLLQQRTQLMEELLHVRMTNKRLS</sequence>
<evidence type="ECO:0008006" key="4">
    <source>
        <dbReference type="Google" id="ProtNLM"/>
    </source>
</evidence>
<accession>A0A8H7F2S2</accession>
<evidence type="ECO:0000313" key="3">
    <source>
        <dbReference type="Proteomes" id="UP000629468"/>
    </source>
</evidence>
<name>A0A8H7F2S2_AGABI</name>
<proteinExistence type="predicted"/>
<dbReference type="EMBL" id="JABXXO010000006">
    <property type="protein sequence ID" value="KAF7775660.1"/>
    <property type="molecule type" value="Genomic_DNA"/>
</dbReference>
<comment type="caution">
    <text evidence="2">The sequence shown here is derived from an EMBL/GenBank/DDBJ whole genome shotgun (WGS) entry which is preliminary data.</text>
</comment>
<evidence type="ECO:0000313" key="2">
    <source>
        <dbReference type="EMBL" id="KAF7775660.1"/>
    </source>
</evidence>
<feature type="compositionally biased region" description="Low complexity" evidence="1">
    <location>
        <begin position="241"/>
        <end position="257"/>
    </location>
</feature>
<feature type="region of interest" description="Disordered" evidence="1">
    <location>
        <begin position="163"/>
        <end position="207"/>
    </location>
</feature>
<evidence type="ECO:0000256" key="1">
    <source>
        <dbReference type="SAM" id="MobiDB-lite"/>
    </source>
</evidence>
<dbReference type="AlphaFoldDB" id="A0A8H7F2S2"/>